<sequence>MRGKARKVKKQPILFWDIIEINGVKYKAGISREQREKLDRWVYIYDEKAHKPVKDAAKFMARAHLRIIKSQQ</sequence>
<proteinExistence type="predicted"/>
<reference evidence="1" key="1">
    <citation type="journal article" date="2021" name="Proc. Natl. Acad. Sci. U.S.A.">
        <title>A Catalog of Tens of Thousands of Viruses from Human Metagenomes Reveals Hidden Associations with Chronic Diseases.</title>
        <authorList>
            <person name="Tisza M.J."/>
            <person name="Buck C.B."/>
        </authorList>
    </citation>
    <scope>NUCLEOTIDE SEQUENCE</scope>
    <source>
        <strain evidence="1">CtdDI2</strain>
    </source>
</reference>
<name>A0A8S5NR49_9CAUD</name>
<evidence type="ECO:0000313" key="1">
    <source>
        <dbReference type="EMBL" id="DAD96778.1"/>
    </source>
</evidence>
<organism evidence="1">
    <name type="scientific">Podoviridae sp. ctdDI2</name>
    <dbReference type="NCBI Taxonomy" id="2826567"/>
    <lineage>
        <taxon>Viruses</taxon>
        <taxon>Duplodnaviria</taxon>
        <taxon>Heunggongvirae</taxon>
        <taxon>Uroviricota</taxon>
        <taxon>Caudoviricetes</taxon>
    </lineage>
</organism>
<protein>
    <submittedName>
        <fullName evidence="1">Uncharacterized protein</fullName>
    </submittedName>
</protein>
<dbReference type="EMBL" id="BK015224">
    <property type="protein sequence ID" value="DAD96778.1"/>
    <property type="molecule type" value="Genomic_DNA"/>
</dbReference>
<accession>A0A8S5NR49</accession>